<feature type="coiled-coil region" evidence="1">
    <location>
        <begin position="150"/>
        <end position="219"/>
    </location>
</feature>
<dbReference type="Proteomes" id="UP000025227">
    <property type="component" value="Unplaced"/>
</dbReference>
<dbReference type="OrthoDB" id="5806018at2759"/>
<evidence type="ECO:0000313" key="3">
    <source>
        <dbReference type="WBParaSite" id="HCON_00133860-00001"/>
    </source>
</evidence>
<sequence length="287" mass="33712">MMSSSSGSKKTGGTETEELIATTNFRLEKHPLNENDLREMHRDLVKCCICTERELEEQEKLRTQQLNEISHLSAHICELTDHVAKARLRETELTERVARWVEYLREEKQKMLKRGNSLYATGTLSATVSDDIEYNISMLMKMRERVDKKLLEIKQRRKEHKYQLKEMKNEMLLMHHQLVEWDKKYDEISDITKRMNVSRKQLQDRIKEQQQKETAAKLACVELDKKLHDLYSDLQFPGNEEESKIDLSSGLEDSDSLRYHFSVTRSTSFQEIPSMGDVLKMSKGIKL</sequence>
<dbReference type="OMA" id="KRAQMGM"/>
<evidence type="ECO:0000256" key="1">
    <source>
        <dbReference type="SAM" id="Coils"/>
    </source>
</evidence>
<name>A0A7I5EBX0_HAECO</name>
<evidence type="ECO:0000313" key="2">
    <source>
        <dbReference type="Proteomes" id="UP000025227"/>
    </source>
</evidence>
<protein>
    <submittedName>
        <fullName evidence="3">Protein regulator of cytokinesis 1-like</fullName>
    </submittedName>
</protein>
<keyword evidence="2" id="KW-1185">Reference proteome</keyword>
<keyword evidence="1" id="KW-0175">Coiled coil</keyword>
<dbReference type="AlphaFoldDB" id="A0A7I5EBX0"/>
<accession>A0A7I5EBX0</accession>
<reference evidence="3" key="1">
    <citation type="submission" date="2020-12" db="UniProtKB">
        <authorList>
            <consortium name="WormBaseParasite"/>
        </authorList>
    </citation>
    <scope>IDENTIFICATION</scope>
    <source>
        <strain evidence="3">MHco3</strain>
    </source>
</reference>
<organism evidence="2 3">
    <name type="scientific">Haemonchus contortus</name>
    <name type="common">Barber pole worm</name>
    <dbReference type="NCBI Taxonomy" id="6289"/>
    <lineage>
        <taxon>Eukaryota</taxon>
        <taxon>Metazoa</taxon>
        <taxon>Ecdysozoa</taxon>
        <taxon>Nematoda</taxon>
        <taxon>Chromadorea</taxon>
        <taxon>Rhabditida</taxon>
        <taxon>Rhabditina</taxon>
        <taxon>Rhabditomorpha</taxon>
        <taxon>Strongyloidea</taxon>
        <taxon>Trichostrongylidae</taxon>
        <taxon>Haemonchus</taxon>
    </lineage>
</organism>
<proteinExistence type="predicted"/>
<dbReference type="WBParaSite" id="HCON_00133860-00001">
    <property type="protein sequence ID" value="HCON_00133860-00001"/>
    <property type="gene ID" value="HCON_00133860"/>
</dbReference>